<dbReference type="PROSITE" id="PS51718">
    <property type="entry name" value="G_DYNAMIN_2"/>
    <property type="match status" value="1"/>
</dbReference>
<evidence type="ECO:0000259" key="1">
    <source>
        <dbReference type="PROSITE" id="PS51718"/>
    </source>
</evidence>
<dbReference type="GO" id="GO:0098793">
    <property type="term" value="C:presynapse"/>
    <property type="evidence" value="ECO:0007669"/>
    <property type="project" value="GOC"/>
</dbReference>
<dbReference type="GO" id="GO:0008017">
    <property type="term" value="F:microtubule binding"/>
    <property type="evidence" value="ECO:0007669"/>
    <property type="project" value="TreeGrafter"/>
</dbReference>
<dbReference type="GO" id="GO:0005874">
    <property type="term" value="C:microtubule"/>
    <property type="evidence" value="ECO:0007669"/>
    <property type="project" value="TreeGrafter"/>
</dbReference>
<dbReference type="Pfam" id="PF00350">
    <property type="entry name" value="Dynamin_N"/>
    <property type="match status" value="1"/>
</dbReference>
<dbReference type="GO" id="GO:0005886">
    <property type="term" value="C:plasma membrane"/>
    <property type="evidence" value="ECO:0007669"/>
    <property type="project" value="TreeGrafter"/>
</dbReference>
<reference evidence="3" key="1">
    <citation type="submission" date="2016-11" db="UniProtKB">
        <authorList>
            <consortium name="WormBaseParasite"/>
        </authorList>
    </citation>
    <scope>IDENTIFICATION</scope>
</reference>
<sequence>MAMEMEEFFEASNQPQGCGGNSEQFLSRLSSQLRPYLDAADALKADKSSSAVNYPSIVVIGDQSEGKSTVLEAISGVELPKATSLCTRCPIQLRLREGDEKIEISYGQGSSLHPKKISRNDIAREISISQEHIVSSSGLEITDETISVLIQTPDGFNLTLIDLPGINRDTNDIEEQTVKIIERYIESEQTIITVVFKCTTDVKAVKAFQLAKKFDPEGKRTIGVISHCDTLSENWEEAISKLVSSQSGVFIPVACRDYISGGTSAEENVLSQRAEPETFSPDFSRQSLYLEPNSSR</sequence>
<dbReference type="GO" id="GO:0005737">
    <property type="term" value="C:cytoplasm"/>
    <property type="evidence" value="ECO:0007669"/>
    <property type="project" value="TreeGrafter"/>
</dbReference>
<dbReference type="PANTHER" id="PTHR11566">
    <property type="entry name" value="DYNAMIN"/>
    <property type="match status" value="1"/>
</dbReference>
<evidence type="ECO:0000313" key="3">
    <source>
        <dbReference type="WBParaSite" id="maker-uti_cns_0011819-snap-gene-0.10-mRNA-1"/>
    </source>
</evidence>
<name>A0A1I8IEB7_9PLAT</name>
<dbReference type="PRINTS" id="PR00195">
    <property type="entry name" value="DYNAMIN"/>
</dbReference>
<evidence type="ECO:0000313" key="2">
    <source>
        <dbReference type="Proteomes" id="UP000095280"/>
    </source>
</evidence>
<dbReference type="Gene3D" id="3.40.50.300">
    <property type="entry name" value="P-loop containing nucleotide triphosphate hydrolases"/>
    <property type="match status" value="1"/>
</dbReference>
<dbReference type="InterPro" id="IPR001401">
    <property type="entry name" value="Dynamin_GTPase"/>
</dbReference>
<dbReference type="GO" id="GO:0005525">
    <property type="term" value="F:GTP binding"/>
    <property type="evidence" value="ECO:0007669"/>
    <property type="project" value="InterPro"/>
</dbReference>
<accession>A0A1I8IEB7</accession>
<dbReference type="InterPro" id="IPR022812">
    <property type="entry name" value="Dynamin"/>
</dbReference>
<proteinExistence type="predicted"/>
<dbReference type="InterPro" id="IPR030381">
    <property type="entry name" value="G_DYNAMIN_dom"/>
</dbReference>
<dbReference type="GO" id="GO:0016185">
    <property type="term" value="P:synaptic vesicle budding from presynaptic endocytic zone membrane"/>
    <property type="evidence" value="ECO:0007669"/>
    <property type="project" value="TreeGrafter"/>
</dbReference>
<feature type="domain" description="Dynamin-type G" evidence="1">
    <location>
        <begin position="51"/>
        <end position="296"/>
    </location>
</feature>
<keyword evidence="2" id="KW-1185">Reference proteome</keyword>
<dbReference type="GO" id="GO:0003924">
    <property type="term" value="F:GTPase activity"/>
    <property type="evidence" value="ECO:0007669"/>
    <property type="project" value="InterPro"/>
</dbReference>
<dbReference type="WBParaSite" id="maker-uti_cns_0011819-snap-gene-0.10-mRNA-1">
    <property type="protein sequence ID" value="maker-uti_cns_0011819-snap-gene-0.10-mRNA-1"/>
    <property type="gene ID" value="maker-uti_cns_0011819-snap-gene-0.10"/>
</dbReference>
<dbReference type="AlphaFoldDB" id="A0A1I8IEB7"/>
<protein>
    <submittedName>
        <fullName evidence="3">Dynamin-type G domain-containing protein</fullName>
    </submittedName>
</protein>
<dbReference type="InterPro" id="IPR045063">
    <property type="entry name" value="Dynamin_N"/>
</dbReference>
<dbReference type="Proteomes" id="UP000095280">
    <property type="component" value="Unplaced"/>
</dbReference>
<organism evidence="2 3">
    <name type="scientific">Macrostomum lignano</name>
    <dbReference type="NCBI Taxonomy" id="282301"/>
    <lineage>
        <taxon>Eukaryota</taxon>
        <taxon>Metazoa</taxon>
        <taxon>Spiralia</taxon>
        <taxon>Lophotrochozoa</taxon>
        <taxon>Platyhelminthes</taxon>
        <taxon>Rhabditophora</taxon>
        <taxon>Macrostomorpha</taxon>
        <taxon>Macrostomida</taxon>
        <taxon>Macrostomidae</taxon>
        <taxon>Macrostomum</taxon>
    </lineage>
</organism>
<dbReference type="GO" id="GO:0031623">
    <property type="term" value="P:receptor internalization"/>
    <property type="evidence" value="ECO:0007669"/>
    <property type="project" value="TreeGrafter"/>
</dbReference>
<dbReference type="SMART" id="SM00053">
    <property type="entry name" value="DYNc"/>
    <property type="match status" value="1"/>
</dbReference>
<dbReference type="InterPro" id="IPR027417">
    <property type="entry name" value="P-loop_NTPase"/>
</dbReference>
<dbReference type="PANTHER" id="PTHR11566:SF231">
    <property type="entry name" value="INTERFERON-INDUCED GTP-BINDING PROTEIN MX"/>
    <property type="match status" value="1"/>
</dbReference>
<dbReference type="SUPFAM" id="SSF52540">
    <property type="entry name" value="P-loop containing nucleoside triphosphate hydrolases"/>
    <property type="match status" value="1"/>
</dbReference>